<feature type="non-terminal residue" evidence="2">
    <location>
        <position position="1"/>
    </location>
</feature>
<feature type="domain" description="TonB C-terminal" evidence="1">
    <location>
        <begin position="1"/>
        <end position="69"/>
    </location>
</feature>
<dbReference type="Gene3D" id="3.30.1150.10">
    <property type="match status" value="1"/>
</dbReference>
<dbReference type="GO" id="GO:0031992">
    <property type="term" value="F:energy transducer activity"/>
    <property type="evidence" value="ECO:0007669"/>
    <property type="project" value="TreeGrafter"/>
</dbReference>
<dbReference type="PANTHER" id="PTHR33446">
    <property type="entry name" value="PROTEIN TONB-RELATED"/>
    <property type="match status" value="1"/>
</dbReference>
<organism evidence="2">
    <name type="scientific">Tanacetum cinerariifolium</name>
    <name type="common">Dalmatian daisy</name>
    <name type="synonym">Chrysanthemum cinerariifolium</name>
    <dbReference type="NCBI Taxonomy" id="118510"/>
    <lineage>
        <taxon>Eukaryota</taxon>
        <taxon>Viridiplantae</taxon>
        <taxon>Streptophyta</taxon>
        <taxon>Embryophyta</taxon>
        <taxon>Tracheophyta</taxon>
        <taxon>Spermatophyta</taxon>
        <taxon>Magnoliopsida</taxon>
        <taxon>eudicotyledons</taxon>
        <taxon>Gunneridae</taxon>
        <taxon>Pentapetalae</taxon>
        <taxon>asterids</taxon>
        <taxon>campanulids</taxon>
        <taxon>Asterales</taxon>
        <taxon>Asteraceae</taxon>
        <taxon>Asteroideae</taxon>
        <taxon>Anthemideae</taxon>
        <taxon>Anthemidinae</taxon>
        <taxon>Tanacetum</taxon>
    </lineage>
</organism>
<comment type="caution">
    <text evidence="2">The sequence shown here is derived from an EMBL/GenBank/DDBJ whole genome shotgun (WGS) entry which is preliminary data.</text>
</comment>
<evidence type="ECO:0000313" key="2">
    <source>
        <dbReference type="EMBL" id="GFD54704.1"/>
    </source>
</evidence>
<gene>
    <name evidence="2" type="ORF">Tci_926673</name>
</gene>
<dbReference type="InterPro" id="IPR051045">
    <property type="entry name" value="TonB-dependent_transducer"/>
</dbReference>
<dbReference type="InterPro" id="IPR037682">
    <property type="entry name" value="TonB_C"/>
</dbReference>
<dbReference type="PROSITE" id="PS52015">
    <property type="entry name" value="TONB_CTD"/>
    <property type="match status" value="1"/>
</dbReference>
<dbReference type="AlphaFoldDB" id="A0A699XDT4"/>
<dbReference type="SUPFAM" id="SSF74653">
    <property type="entry name" value="TolA/TonB C-terminal domain"/>
    <property type="match status" value="1"/>
</dbReference>
<sequence length="69" mass="7607">EEGRLIVSFVVTRTGRVADIQVKQSVSPSIDEAGLRAVASIGARRWRPGFQNHRAVEVSYNVPITCKVQ</sequence>
<dbReference type="EMBL" id="BKCJ011809121">
    <property type="protein sequence ID" value="GFD54704.1"/>
    <property type="molecule type" value="Genomic_DNA"/>
</dbReference>
<evidence type="ECO:0000259" key="1">
    <source>
        <dbReference type="PROSITE" id="PS52015"/>
    </source>
</evidence>
<proteinExistence type="predicted"/>
<dbReference type="PANTHER" id="PTHR33446:SF2">
    <property type="entry name" value="PROTEIN TONB"/>
    <property type="match status" value="1"/>
</dbReference>
<protein>
    <recommendedName>
        <fullName evidence="1">TonB C-terminal domain-containing protein</fullName>
    </recommendedName>
</protein>
<dbReference type="Pfam" id="PF03544">
    <property type="entry name" value="TonB_C"/>
    <property type="match status" value="1"/>
</dbReference>
<dbReference type="GO" id="GO:0055085">
    <property type="term" value="P:transmembrane transport"/>
    <property type="evidence" value="ECO:0007669"/>
    <property type="project" value="InterPro"/>
</dbReference>
<accession>A0A699XDT4</accession>
<name>A0A699XDT4_TANCI</name>
<reference evidence="2" key="1">
    <citation type="journal article" date="2019" name="Sci. Rep.">
        <title>Draft genome of Tanacetum cinerariifolium, the natural source of mosquito coil.</title>
        <authorList>
            <person name="Yamashiro T."/>
            <person name="Shiraishi A."/>
            <person name="Satake H."/>
            <person name="Nakayama K."/>
        </authorList>
    </citation>
    <scope>NUCLEOTIDE SEQUENCE</scope>
</reference>
<dbReference type="GO" id="GO:0098797">
    <property type="term" value="C:plasma membrane protein complex"/>
    <property type="evidence" value="ECO:0007669"/>
    <property type="project" value="TreeGrafter"/>
</dbReference>